<evidence type="ECO:0008006" key="3">
    <source>
        <dbReference type="Google" id="ProtNLM"/>
    </source>
</evidence>
<name>A0ABU2FYN9_9EURY</name>
<protein>
    <recommendedName>
        <fullName evidence="3">Rubredoxin-like domain-containing protein</fullName>
    </recommendedName>
</protein>
<keyword evidence="2" id="KW-1185">Reference proteome</keyword>
<dbReference type="RefSeq" id="WP_310927438.1">
    <property type="nucleotide sequence ID" value="NZ_JAMQOQ010000001.1"/>
</dbReference>
<evidence type="ECO:0000313" key="2">
    <source>
        <dbReference type="Proteomes" id="UP001254813"/>
    </source>
</evidence>
<organism evidence="1 2">
    <name type="scientific">Halogeometricum luteum</name>
    <dbReference type="NCBI Taxonomy" id="2950537"/>
    <lineage>
        <taxon>Archaea</taxon>
        <taxon>Methanobacteriati</taxon>
        <taxon>Methanobacteriota</taxon>
        <taxon>Stenosarchaea group</taxon>
        <taxon>Halobacteria</taxon>
        <taxon>Halobacteriales</taxon>
        <taxon>Haloferacaceae</taxon>
        <taxon>Halogeometricum</taxon>
    </lineage>
</organism>
<dbReference type="Proteomes" id="UP001254813">
    <property type="component" value="Unassembled WGS sequence"/>
</dbReference>
<evidence type="ECO:0000313" key="1">
    <source>
        <dbReference type="EMBL" id="MDS0293630.1"/>
    </source>
</evidence>
<accession>A0ABU2FYN9</accession>
<gene>
    <name evidence="1" type="ORF">NDI79_05500</name>
</gene>
<sequence>MSHTPDLPERFVCKSCHLVYAGTVVGSDGETHEFEAPGECAACGSTAFVPIEQYIYDMKA</sequence>
<reference evidence="1 2" key="1">
    <citation type="submission" date="2022-06" db="EMBL/GenBank/DDBJ databases">
        <title>Halogeometricum sp. a new haloarchaeum isolate from saline soil.</title>
        <authorList>
            <person name="Strakova D."/>
            <person name="Galisteo C."/>
            <person name="Sanchez-Porro C."/>
            <person name="Ventosa A."/>
        </authorList>
    </citation>
    <scope>NUCLEOTIDE SEQUENCE [LARGE SCALE GENOMIC DNA]</scope>
    <source>
        <strain evidence="2">S3BR25-2</strain>
    </source>
</reference>
<proteinExistence type="predicted"/>
<comment type="caution">
    <text evidence="1">The sequence shown here is derived from an EMBL/GenBank/DDBJ whole genome shotgun (WGS) entry which is preliminary data.</text>
</comment>
<dbReference type="EMBL" id="JAMQOQ010000001">
    <property type="protein sequence ID" value="MDS0293630.1"/>
    <property type="molecule type" value="Genomic_DNA"/>
</dbReference>